<dbReference type="AlphaFoldDB" id="A0A1G7XPT5"/>
<dbReference type="Proteomes" id="UP000199045">
    <property type="component" value="Unassembled WGS sequence"/>
</dbReference>
<sequence length="315" mass="34416">MKKLFLAVCALSLSLYACKKETTPSKSVTPGDGKKVALNIRTNDFLQQVEPLPGANNRTVGTAEALRDSVLATKVSHLYYLLFDQAGNRLKVMHQDANVTDNFGSIYDTAAPGYYWMVLLASQAPLDINAADQLSASAFSVPVAASGEMENMPDVFYTKASVWVPDDYGSKELILNETLDRIIGNLQVNILDMPQPGSGDTSVSIKITPEAFTFFLDPGTTYIGPDIVNAKVNRISLNMFSAYVLNTVSPFTVTIDYVDPVTGQLQTKVINNVHCYKNRRTILSGYLYGGSAPNSEGIKIFLLDNWDGNVDQIAF</sequence>
<evidence type="ECO:0000256" key="1">
    <source>
        <dbReference type="SAM" id="SignalP"/>
    </source>
</evidence>
<feature type="signal peptide" evidence="1">
    <location>
        <begin position="1"/>
        <end position="19"/>
    </location>
</feature>
<evidence type="ECO:0000313" key="3">
    <source>
        <dbReference type="Proteomes" id="UP000199045"/>
    </source>
</evidence>
<evidence type="ECO:0000313" key="2">
    <source>
        <dbReference type="EMBL" id="SDG86043.1"/>
    </source>
</evidence>
<protein>
    <recommendedName>
        <fullName evidence="4">Fimbrillin-A associated anchor protein Mfa1 and Mfa2</fullName>
    </recommendedName>
</protein>
<gene>
    <name evidence="2" type="ORF">SAMN04488121_10723</name>
</gene>
<evidence type="ECO:0008006" key="4">
    <source>
        <dbReference type="Google" id="ProtNLM"/>
    </source>
</evidence>
<dbReference type="EMBL" id="FNBN01000007">
    <property type="protein sequence ID" value="SDG86043.1"/>
    <property type="molecule type" value="Genomic_DNA"/>
</dbReference>
<dbReference type="OrthoDB" id="677880at2"/>
<name>A0A1G7XPT5_CHIFI</name>
<dbReference type="RefSeq" id="WP_089835505.1">
    <property type="nucleotide sequence ID" value="NZ_FNBN01000007.1"/>
</dbReference>
<feature type="chain" id="PRO_5011500861" description="Fimbrillin-A associated anchor protein Mfa1 and Mfa2" evidence="1">
    <location>
        <begin position="20"/>
        <end position="315"/>
    </location>
</feature>
<proteinExistence type="predicted"/>
<organism evidence="2 3">
    <name type="scientific">Chitinophaga filiformis</name>
    <name type="common">Myxococcus filiformis</name>
    <name type="synonym">Flexibacter filiformis</name>
    <dbReference type="NCBI Taxonomy" id="104663"/>
    <lineage>
        <taxon>Bacteria</taxon>
        <taxon>Pseudomonadati</taxon>
        <taxon>Bacteroidota</taxon>
        <taxon>Chitinophagia</taxon>
        <taxon>Chitinophagales</taxon>
        <taxon>Chitinophagaceae</taxon>
        <taxon>Chitinophaga</taxon>
    </lineage>
</organism>
<reference evidence="2 3" key="1">
    <citation type="submission" date="2016-10" db="EMBL/GenBank/DDBJ databases">
        <authorList>
            <person name="de Groot N.N."/>
        </authorList>
    </citation>
    <scope>NUCLEOTIDE SEQUENCE [LARGE SCALE GENOMIC DNA]</scope>
    <source>
        <strain evidence="2 3">DSM 527</strain>
    </source>
</reference>
<accession>A0A1G7XPT5</accession>
<keyword evidence="1" id="KW-0732">Signal</keyword>
<dbReference type="PROSITE" id="PS51257">
    <property type="entry name" value="PROKAR_LIPOPROTEIN"/>
    <property type="match status" value="1"/>
</dbReference>